<keyword evidence="1" id="KW-0472">Membrane</keyword>
<dbReference type="OrthoDB" id="17255at2759"/>
<name>A0A9W7DDT0_AMBMO</name>
<organism evidence="3 4">
    <name type="scientific">Ambrosiozyma monospora</name>
    <name type="common">Yeast</name>
    <name type="synonym">Endomycopsis monosporus</name>
    <dbReference type="NCBI Taxonomy" id="43982"/>
    <lineage>
        <taxon>Eukaryota</taxon>
        <taxon>Fungi</taxon>
        <taxon>Dikarya</taxon>
        <taxon>Ascomycota</taxon>
        <taxon>Saccharomycotina</taxon>
        <taxon>Pichiomycetes</taxon>
        <taxon>Pichiales</taxon>
        <taxon>Pichiaceae</taxon>
        <taxon>Ambrosiozyma</taxon>
    </lineage>
</organism>
<dbReference type="Proteomes" id="UP001165063">
    <property type="component" value="Unassembled WGS sequence"/>
</dbReference>
<dbReference type="SUPFAM" id="SSF141673">
    <property type="entry name" value="MOSC N-terminal domain-like"/>
    <property type="match status" value="1"/>
</dbReference>
<accession>A0A9W7DDT0</accession>
<reference evidence="3" key="1">
    <citation type="submission" date="2023-04" db="EMBL/GenBank/DDBJ databases">
        <title>Ambrosiozyma monospora NBRC 1965.</title>
        <authorList>
            <person name="Ichikawa N."/>
            <person name="Sato H."/>
            <person name="Tonouchi N."/>
        </authorList>
    </citation>
    <scope>NUCLEOTIDE SEQUENCE</scope>
    <source>
        <strain evidence="3">NBRC 1965</strain>
    </source>
</reference>
<evidence type="ECO:0000259" key="2">
    <source>
        <dbReference type="Pfam" id="PF03476"/>
    </source>
</evidence>
<protein>
    <submittedName>
        <fullName evidence="3">Unnamed protein product</fullName>
    </submittedName>
</protein>
<keyword evidence="1" id="KW-1133">Transmembrane helix</keyword>
<proteinExistence type="predicted"/>
<dbReference type="Pfam" id="PF03476">
    <property type="entry name" value="MOSC_N"/>
    <property type="match status" value="1"/>
</dbReference>
<evidence type="ECO:0000313" key="4">
    <source>
        <dbReference type="Proteomes" id="UP001165063"/>
    </source>
</evidence>
<gene>
    <name evidence="3" type="ORF">Amon01_000062300</name>
</gene>
<evidence type="ECO:0000313" key="3">
    <source>
        <dbReference type="EMBL" id="GMG19642.1"/>
    </source>
</evidence>
<keyword evidence="1" id="KW-0812">Transmembrane</keyword>
<dbReference type="InterPro" id="IPR005303">
    <property type="entry name" value="MOCOS_middle"/>
</dbReference>
<dbReference type="AlphaFoldDB" id="A0A9W7DDT0"/>
<keyword evidence="4" id="KW-1185">Reference proteome</keyword>
<comment type="caution">
    <text evidence="3">The sequence shown here is derived from an EMBL/GenBank/DDBJ whole genome shotgun (WGS) entry which is preliminary data.</text>
</comment>
<sequence length="282" mass="33010">MLVHLLVHLIAYICFIGIAIIEFQTLHIENYLETNKKSFIRSNFRKFYNIYLKLRFAFIRSIHLITRPKLGKGPAILQGTLAGEIDSLVVYPIKSATKGLRVKEWEINEHGLKYDRQFAFSRYDEKEGCYVTVTLKECPKLIRLSIDKFDEVNKCFELSYFDVITKQKEIVTIPCEFDDEFVLKYSSRGLTEKPFLLWATVFDCYVLDKFLTPGFLETFDMPKDTVLLCSKNGKPCTCGSPEKIKKRRRTFFQDYYPLMICSIESFNKIKEMHPKTCLTDLT</sequence>
<feature type="transmembrane region" description="Helical" evidence="1">
    <location>
        <begin position="6"/>
        <end position="26"/>
    </location>
</feature>
<dbReference type="EMBL" id="BSXU01000170">
    <property type="protein sequence ID" value="GMG19642.1"/>
    <property type="molecule type" value="Genomic_DNA"/>
</dbReference>
<feature type="domain" description="Molybdenum cofactor sulfurase middle" evidence="2">
    <location>
        <begin position="83"/>
        <end position="147"/>
    </location>
</feature>
<evidence type="ECO:0000256" key="1">
    <source>
        <dbReference type="SAM" id="Phobius"/>
    </source>
</evidence>